<evidence type="ECO:0000256" key="4">
    <source>
        <dbReference type="ARBA" id="ARBA00022481"/>
    </source>
</evidence>
<evidence type="ECO:0000256" key="1">
    <source>
        <dbReference type="ARBA" id="ARBA00004377"/>
    </source>
</evidence>
<keyword evidence="8 12" id="KW-0472">Membrane</keyword>
<dbReference type="SUPFAM" id="SSF54523">
    <property type="entry name" value="Pili subunits"/>
    <property type="match status" value="1"/>
</dbReference>
<dbReference type="GO" id="GO:0005886">
    <property type="term" value="C:plasma membrane"/>
    <property type="evidence" value="ECO:0007669"/>
    <property type="project" value="UniProtKB-SubCell"/>
</dbReference>
<evidence type="ECO:0000256" key="7">
    <source>
        <dbReference type="ARBA" id="ARBA00022989"/>
    </source>
</evidence>
<dbReference type="GO" id="GO:0015628">
    <property type="term" value="P:protein secretion by the type II secretion system"/>
    <property type="evidence" value="ECO:0007669"/>
    <property type="project" value="InterPro"/>
</dbReference>
<evidence type="ECO:0000256" key="2">
    <source>
        <dbReference type="ARBA" id="ARBA00021549"/>
    </source>
</evidence>
<dbReference type="OrthoDB" id="8970652at2"/>
<comment type="caution">
    <text evidence="14">The sequence shown here is derived from an EMBL/GenBank/DDBJ whole genome shotgun (WGS) entry which is preliminary data.</text>
</comment>
<dbReference type="NCBIfam" id="TIGR02532">
    <property type="entry name" value="IV_pilin_GFxxxE"/>
    <property type="match status" value="1"/>
</dbReference>
<keyword evidence="6 12" id="KW-0812">Transmembrane</keyword>
<gene>
    <name evidence="14" type="ORF">BN2476_80109</name>
</gene>
<proteinExistence type="inferred from homology"/>
<dbReference type="InterPro" id="IPR012902">
    <property type="entry name" value="N_methyl_site"/>
</dbReference>
<dbReference type="Pfam" id="PF12019">
    <property type="entry name" value="GspH"/>
    <property type="match status" value="1"/>
</dbReference>
<accession>A0A1N7RM69</accession>
<evidence type="ECO:0000256" key="11">
    <source>
        <dbReference type="SAM" id="MobiDB-lite"/>
    </source>
</evidence>
<keyword evidence="7 12" id="KW-1133">Transmembrane helix</keyword>
<evidence type="ECO:0000256" key="9">
    <source>
        <dbReference type="ARBA" id="ARBA00025772"/>
    </source>
</evidence>
<keyword evidence="3" id="KW-1003">Cell membrane</keyword>
<dbReference type="AlphaFoldDB" id="A0A1N7RM69"/>
<evidence type="ECO:0000313" key="15">
    <source>
        <dbReference type="Proteomes" id="UP000195569"/>
    </source>
</evidence>
<feature type="region of interest" description="Disordered" evidence="11">
    <location>
        <begin position="181"/>
        <end position="205"/>
    </location>
</feature>
<reference evidence="14" key="1">
    <citation type="submission" date="2016-12" db="EMBL/GenBank/DDBJ databases">
        <authorList>
            <person name="Moulin L."/>
        </authorList>
    </citation>
    <scope>NUCLEOTIDE SEQUENCE [LARGE SCALE GENOMIC DNA]</scope>
    <source>
        <strain evidence="14">STM 7183</strain>
    </source>
</reference>
<evidence type="ECO:0000256" key="8">
    <source>
        <dbReference type="ARBA" id="ARBA00023136"/>
    </source>
</evidence>
<evidence type="ECO:0000259" key="13">
    <source>
        <dbReference type="Pfam" id="PF12019"/>
    </source>
</evidence>
<feature type="domain" description="General secretion pathway GspH" evidence="13">
    <location>
        <begin position="54"/>
        <end position="159"/>
    </location>
</feature>
<dbReference type="InterPro" id="IPR022346">
    <property type="entry name" value="T2SS_GspH"/>
</dbReference>
<evidence type="ECO:0000256" key="3">
    <source>
        <dbReference type="ARBA" id="ARBA00022475"/>
    </source>
</evidence>
<evidence type="ECO:0000256" key="12">
    <source>
        <dbReference type="SAM" id="Phobius"/>
    </source>
</evidence>
<dbReference type="Gene3D" id="3.55.40.10">
    <property type="entry name" value="minor pseudopilin epsh domain"/>
    <property type="match status" value="1"/>
</dbReference>
<organism evidence="14 15">
    <name type="scientific">Paraburkholderia piptadeniae</name>
    <dbReference type="NCBI Taxonomy" id="1701573"/>
    <lineage>
        <taxon>Bacteria</taxon>
        <taxon>Pseudomonadati</taxon>
        <taxon>Pseudomonadota</taxon>
        <taxon>Betaproteobacteria</taxon>
        <taxon>Burkholderiales</taxon>
        <taxon>Burkholderiaceae</taxon>
        <taxon>Paraburkholderia</taxon>
    </lineage>
</organism>
<dbReference type="Proteomes" id="UP000195569">
    <property type="component" value="Unassembled WGS sequence"/>
</dbReference>
<dbReference type="Pfam" id="PF07963">
    <property type="entry name" value="N_methyl"/>
    <property type="match status" value="1"/>
</dbReference>
<name>A0A1N7RM69_9BURK</name>
<keyword evidence="4" id="KW-0488">Methylation</keyword>
<evidence type="ECO:0000256" key="6">
    <source>
        <dbReference type="ARBA" id="ARBA00022692"/>
    </source>
</evidence>
<protein>
    <recommendedName>
        <fullName evidence="2">Type II secretion system protein H</fullName>
    </recommendedName>
    <alternativeName>
        <fullName evidence="10">General secretion pathway protein H</fullName>
    </alternativeName>
</protein>
<dbReference type="InterPro" id="IPR045584">
    <property type="entry name" value="Pilin-like"/>
</dbReference>
<feature type="transmembrane region" description="Helical" evidence="12">
    <location>
        <begin position="21"/>
        <end position="44"/>
    </location>
</feature>
<keyword evidence="5" id="KW-0997">Cell inner membrane</keyword>
<dbReference type="EMBL" id="CYGY02000008">
    <property type="protein sequence ID" value="SIT36196.1"/>
    <property type="molecule type" value="Genomic_DNA"/>
</dbReference>
<comment type="subcellular location">
    <subcellularLocation>
        <location evidence="1">Cell inner membrane</location>
        <topology evidence="1">Single-pass membrane protein</topology>
    </subcellularLocation>
</comment>
<evidence type="ECO:0000256" key="5">
    <source>
        <dbReference type="ARBA" id="ARBA00022519"/>
    </source>
</evidence>
<keyword evidence="15" id="KW-1185">Reference proteome</keyword>
<sequence>MLMKRDAHSWRVCRGFTLFETLVVIALLVIVTTMSVPSFVAWHMRDQVDARARVLLFTLSYARGEALRRGVRVTVCRVDSARHCLAVGQACKTGAVDWSCGWAVMIEHPGGFYPLRVQPDLTDVSIAGALTNLTFTRKRGKPFVHVRSHGGCRARRLQVDLTLVALSLNLLYANNQAWSDNHDTRAQSPPEGPARVGVAGQGVLG</sequence>
<evidence type="ECO:0000313" key="14">
    <source>
        <dbReference type="EMBL" id="SIT36196.1"/>
    </source>
</evidence>
<dbReference type="GO" id="GO:0015627">
    <property type="term" value="C:type II protein secretion system complex"/>
    <property type="evidence" value="ECO:0007669"/>
    <property type="project" value="InterPro"/>
</dbReference>
<evidence type="ECO:0000256" key="10">
    <source>
        <dbReference type="ARBA" id="ARBA00030775"/>
    </source>
</evidence>
<comment type="similarity">
    <text evidence="9">Belongs to the GSP H family.</text>
</comment>